<evidence type="ECO:0000313" key="3">
    <source>
        <dbReference type="Proteomes" id="UP000054097"/>
    </source>
</evidence>
<reference evidence="2 3" key="1">
    <citation type="submission" date="2014-04" db="EMBL/GenBank/DDBJ databases">
        <authorList>
            <consortium name="DOE Joint Genome Institute"/>
            <person name="Kuo A."/>
            <person name="Zuccaro A."/>
            <person name="Kohler A."/>
            <person name="Nagy L.G."/>
            <person name="Floudas D."/>
            <person name="Copeland A."/>
            <person name="Barry K.W."/>
            <person name="Cichocki N."/>
            <person name="Veneault-Fourrey C."/>
            <person name="LaButti K."/>
            <person name="Lindquist E.A."/>
            <person name="Lipzen A."/>
            <person name="Lundell T."/>
            <person name="Morin E."/>
            <person name="Murat C."/>
            <person name="Sun H."/>
            <person name="Tunlid A."/>
            <person name="Henrissat B."/>
            <person name="Grigoriev I.V."/>
            <person name="Hibbett D.S."/>
            <person name="Martin F."/>
            <person name="Nordberg H.P."/>
            <person name="Cantor M.N."/>
            <person name="Hua S.X."/>
        </authorList>
    </citation>
    <scope>NUCLEOTIDE SEQUENCE [LARGE SCALE GENOMIC DNA]</scope>
    <source>
        <strain evidence="2 3">MAFF 305830</strain>
    </source>
</reference>
<dbReference type="HOGENOM" id="CLU_059437_0_0_1"/>
<dbReference type="EMBL" id="KN824312">
    <property type="protein sequence ID" value="KIM25702.1"/>
    <property type="molecule type" value="Genomic_DNA"/>
</dbReference>
<sequence length="374" mass="41842">MGIQSMVKHAMVNMKNNNTSNPQTARLWSRRVTDIAADLERSGDTAKKERFEKLITAVAAEFDGGDVQTPVTFLKRQTAIIQSEKALDEFKAPDPNRDTIMEEAKQKDVQKLEKNIRDICESSLPLLQEICSILPSKKDIRESGVNEDILAGNEAFSQLQVAMAQVNDKLSNLQEMGFMDQKLMVAILHLEDPDGDTLHRHCGLDETIGDLIVKAFVNANGDGETEGSDDEDEDDGDSDLIPDVWVKKWDPGHNSVTKTGQWWEWQNESTKIRDIFPTTPGAKGSVEVVARKGDYVVALIEDNGVEKGKVLELPNSIKRKKCINDHMKQLFANQQVARVLELKDGTDASQKMFNKLTYKSKTNPLYIELKAIEG</sequence>
<name>A0A0C2X918_SERVB</name>
<dbReference type="OrthoDB" id="3142487at2759"/>
<feature type="region of interest" description="Disordered" evidence="1">
    <location>
        <begin position="220"/>
        <end position="239"/>
    </location>
</feature>
<accession>A0A0C2X918</accession>
<keyword evidence="3" id="KW-1185">Reference proteome</keyword>
<proteinExistence type="predicted"/>
<gene>
    <name evidence="2" type="ORF">M408DRAFT_331052</name>
</gene>
<dbReference type="Proteomes" id="UP000054097">
    <property type="component" value="Unassembled WGS sequence"/>
</dbReference>
<organism evidence="2 3">
    <name type="scientific">Serendipita vermifera MAFF 305830</name>
    <dbReference type="NCBI Taxonomy" id="933852"/>
    <lineage>
        <taxon>Eukaryota</taxon>
        <taxon>Fungi</taxon>
        <taxon>Dikarya</taxon>
        <taxon>Basidiomycota</taxon>
        <taxon>Agaricomycotina</taxon>
        <taxon>Agaricomycetes</taxon>
        <taxon>Sebacinales</taxon>
        <taxon>Serendipitaceae</taxon>
        <taxon>Serendipita</taxon>
    </lineage>
</organism>
<feature type="compositionally biased region" description="Acidic residues" evidence="1">
    <location>
        <begin position="223"/>
        <end position="239"/>
    </location>
</feature>
<evidence type="ECO:0000313" key="2">
    <source>
        <dbReference type="EMBL" id="KIM25702.1"/>
    </source>
</evidence>
<reference evidence="3" key="2">
    <citation type="submission" date="2015-01" db="EMBL/GenBank/DDBJ databases">
        <title>Evolutionary Origins and Diversification of the Mycorrhizal Mutualists.</title>
        <authorList>
            <consortium name="DOE Joint Genome Institute"/>
            <consortium name="Mycorrhizal Genomics Consortium"/>
            <person name="Kohler A."/>
            <person name="Kuo A."/>
            <person name="Nagy L.G."/>
            <person name="Floudas D."/>
            <person name="Copeland A."/>
            <person name="Barry K.W."/>
            <person name="Cichocki N."/>
            <person name="Veneault-Fourrey C."/>
            <person name="LaButti K."/>
            <person name="Lindquist E.A."/>
            <person name="Lipzen A."/>
            <person name="Lundell T."/>
            <person name="Morin E."/>
            <person name="Murat C."/>
            <person name="Riley R."/>
            <person name="Ohm R."/>
            <person name="Sun H."/>
            <person name="Tunlid A."/>
            <person name="Henrissat B."/>
            <person name="Grigoriev I.V."/>
            <person name="Hibbett D.S."/>
            <person name="Martin F."/>
        </authorList>
    </citation>
    <scope>NUCLEOTIDE SEQUENCE [LARGE SCALE GENOMIC DNA]</scope>
    <source>
        <strain evidence="3">MAFF 305830</strain>
    </source>
</reference>
<protein>
    <submittedName>
        <fullName evidence="2">Uncharacterized protein</fullName>
    </submittedName>
</protein>
<dbReference type="AlphaFoldDB" id="A0A0C2X918"/>
<evidence type="ECO:0000256" key="1">
    <source>
        <dbReference type="SAM" id="MobiDB-lite"/>
    </source>
</evidence>